<dbReference type="SUPFAM" id="SSF57903">
    <property type="entry name" value="FYVE/PHD zinc finger"/>
    <property type="match status" value="1"/>
</dbReference>
<dbReference type="VEuPathDB" id="FungiDB:KRP23_4470"/>
<dbReference type="PANTHER" id="PTHR13510:SF44">
    <property type="entry name" value="RABENOSYN-5"/>
    <property type="match status" value="1"/>
</dbReference>
<dbReference type="InParanoid" id="H3GDH0"/>
<evidence type="ECO:0008006" key="3">
    <source>
        <dbReference type="Google" id="ProtNLM"/>
    </source>
</evidence>
<dbReference type="VEuPathDB" id="FungiDB:KRP22_2301"/>
<evidence type="ECO:0000313" key="2">
    <source>
        <dbReference type="Proteomes" id="UP000005238"/>
    </source>
</evidence>
<dbReference type="Proteomes" id="UP000005238">
    <property type="component" value="Unassembled WGS sequence"/>
</dbReference>
<proteinExistence type="predicted"/>
<accession>H3GDH0</accession>
<reference evidence="1" key="2">
    <citation type="submission" date="2015-06" db="UniProtKB">
        <authorList>
            <consortium name="EnsemblProtists"/>
        </authorList>
    </citation>
    <scope>IDENTIFICATION</scope>
    <source>
        <strain evidence="1">Pr102</strain>
    </source>
</reference>
<sequence>MLGVKALDANSIRARTELLTNHPVGCTVLAELLGPTDVDPFRFLGVTWLMYEQSWPLKSVVRPRDLLTLTSTGTMTRSNGDRIGYEVVQPARLHNYSPMPGKILHGKVMYAAIFKQQEPGVVEVYIPTCIETQSAFLDKMVVSITWKATVGFWDAPQLAEMKKLQWCIANRKSDGQHKEKQQQQRSSSSSGKVCKQCLEKPSMMERLGHVERSPCVLCESPLCSKCRVERTLKAPDEKSGRLKDHRVSVCQPCLMSVQQLRPADIAMKSRKQRARHSLNNDQID</sequence>
<evidence type="ECO:0000313" key="1">
    <source>
        <dbReference type="EnsemblProtists" id="Phyra73604"/>
    </source>
</evidence>
<dbReference type="AlphaFoldDB" id="H3GDH0"/>
<protein>
    <recommendedName>
        <fullName evidence="3">FYVE-type domain-containing protein</fullName>
    </recommendedName>
</protein>
<organism evidence="1 2">
    <name type="scientific">Phytophthora ramorum</name>
    <name type="common">Sudden oak death agent</name>
    <dbReference type="NCBI Taxonomy" id="164328"/>
    <lineage>
        <taxon>Eukaryota</taxon>
        <taxon>Sar</taxon>
        <taxon>Stramenopiles</taxon>
        <taxon>Oomycota</taxon>
        <taxon>Peronosporomycetes</taxon>
        <taxon>Peronosporales</taxon>
        <taxon>Peronosporaceae</taxon>
        <taxon>Phytophthora</taxon>
    </lineage>
</organism>
<dbReference type="InterPro" id="IPR011011">
    <property type="entry name" value="Znf_FYVE_PHD"/>
</dbReference>
<dbReference type="EMBL" id="DS566001">
    <property type="status" value="NOT_ANNOTATED_CDS"/>
    <property type="molecule type" value="Genomic_DNA"/>
</dbReference>
<dbReference type="HOGENOM" id="CLU_015303_2_0_1"/>
<dbReference type="PANTHER" id="PTHR13510">
    <property type="entry name" value="FYVE-FINGER-CONTAINING RAB5 EFFECTOR PROTEIN RABENOSYN-5-RELATED"/>
    <property type="match status" value="1"/>
</dbReference>
<dbReference type="EnsemblProtists" id="Phyra73604">
    <property type="protein sequence ID" value="Phyra73604"/>
    <property type="gene ID" value="Phyra73604"/>
</dbReference>
<dbReference type="STRING" id="164328.H3GDH0"/>
<name>H3GDH0_PHYRM</name>
<keyword evidence="2" id="KW-1185">Reference proteome</keyword>
<reference evidence="2" key="1">
    <citation type="journal article" date="2006" name="Science">
        <title>Phytophthora genome sequences uncover evolutionary origins and mechanisms of pathogenesis.</title>
        <authorList>
            <person name="Tyler B.M."/>
            <person name="Tripathy S."/>
            <person name="Zhang X."/>
            <person name="Dehal P."/>
            <person name="Jiang R.H."/>
            <person name="Aerts A."/>
            <person name="Arredondo F.D."/>
            <person name="Baxter L."/>
            <person name="Bensasson D."/>
            <person name="Beynon J.L."/>
            <person name="Chapman J."/>
            <person name="Damasceno C.M."/>
            <person name="Dorrance A.E."/>
            <person name="Dou D."/>
            <person name="Dickerman A.W."/>
            <person name="Dubchak I.L."/>
            <person name="Garbelotto M."/>
            <person name="Gijzen M."/>
            <person name="Gordon S.G."/>
            <person name="Govers F."/>
            <person name="Grunwald N.J."/>
            <person name="Huang W."/>
            <person name="Ivors K.L."/>
            <person name="Jones R.W."/>
            <person name="Kamoun S."/>
            <person name="Krampis K."/>
            <person name="Lamour K.H."/>
            <person name="Lee M.K."/>
            <person name="McDonald W.H."/>
            <person name="Medina M."/>
            <person name="Meijer H.J."/>
            <person name="Nordberg E.K."/>
            <person name="Maclean D.J."/>
            <person name="Ospina-Giraldo M.D."/>
            <person name="Morris P.F."/>
            <person name="Phuntumart V."/>
            <person name="Putnam N.H."/>
            <person name="Rash S."/>
            <person name="Rose J.K."/>
            <person name="Sakihama Y."/>
            <person name="Salamov A.A."/>
            <person name="Savidor A."/>
            <person name="Scheuring C.F."/>
            <person name="Smith B.M."/>
            <person name="Sobral B.W."/>
            <person name="Terry A."/>
            <person name="Torto-Alalibo T.A."/>
            <person name="Win J."/>
            <person name="Xu Z."/>
            <person name="Zhang H."/>
            <person name="Grigoriev I.V."/>
            <person name="Rokhsar D.S."/>
            <person name="Boore J.L."/>
        </authorList>
    </citation>
    <scope>NUCLEOTIDE SEQUENCE [LARGE SCALE GENOMIC DNA]</scope>
    <source>
        <strain evidence="2">Pr102</strain>
    </source>
</reference>
<dbReference type="InterPro" id="IPR052727">
    <property type="entry name" value="Rab4/Rab5_effector"/>
</dbReference>